<dbReference type="RefSeq" id="WP_132316913.1">
    <property type="nucleotide sequence ID" value="NZ_FWZT01000004.1"/>
</dbReference>
<name>A0A1Y6BDD7_9BACT</name>
<feature type="modified residue" description="4-aspartylphosphate" evidence="2">
    <location>
        <position position="53"/>
    </location>
</feature>
<dbReference type="InterPro" id="IPR011006">
    <property type="entry name" value="CheY-like_superfamily"/>
</dbReference>
<gene>
    <name evidence="4" type="ORF">SAMN06296036_10475</name>
</gene>
<organism evidence="4 5">
    <name type="scientific">Pseudobacteriovorax antillogorgiicola</name>
    <dbReference type="NCBI Taxonomy" id="1513793"/>
    <lineage>
        <taxon>Bacteria</taxon>
        <taxon>Pseudomonadati</taxon>
        <taxon>Bdellovibrionota</taxon>
        <taxon>Oligoflexia</taxon>
        <taxon>Oligoflexales</taxon>
        <taxon>Pseudobacteriovoracaceae</taxon>
        <taxon>Pseudobacteriovorax</taxon>
    </lineage>
</organism>
<keyword evidence="1 2" id="KW-0597">Phosphoprotein</keyword>
<evidence type="ECO:0000259" key="3">
    <source>
        <dbReference type="PROSITE" id="PS50110"/>
    </source>
</evidence>
<sequence length="131" mass="14709">MQLKALIIDDNPEIVDLVREVLAANNFSVTPALSAEEGLLRLKHGKIQVVISDIRMPEMDGFEFVAEVRRLGYALPIIGLTGLSDLGKDIFESQDGKQRAWPDQMLAKPFTYDEFYQAFESISDRIDYASA</sequence>
<keyword evidence="5" id="KW-1185">Reference proteome</keyword>
<evidence type="ECO:0000256" key="1">
    <source>
        <dbReference type="ARBA" id="ARBA00022553"/>
    </source>
</evidence>
<proteinExistence type="predicted"/>
<dbReference type="GO" id="GO:0000160">
    <property type="term" value="P:phosphorelay signal transduction system"/>
    <property type="evidence" value="ECO:0007669"/>
    <property type="project" value="InterPro"/>
</dbReference>
<dbReference type="PANTHER" id="PTHR44591:SF3">
    <property type="entry name" value="RESPONSE REGULATORY DOMAIN-CONTAINING PROTEIN"/>
    <property type="match status" value="1"/>
</dbReference>
<dbReference type="PROSITE" id="PS50110">
    <property type="entry name" value="RESPONSE_REGULATORY"/>
    <property type="match status" value="1"/>
</dbReference>
<evidence type="ECO:0000313" key="4">
    <source>
        <dbReference type="EMBL" id="SMF05506.1"/>
    </source>
</evidence>
<dbReference type="EMBL" id="FWZT01000004">
    <property type="protein sequence ID" value="SMF05506.1"/>
    <property type="molecule type" value="Genomic_DNA"/>
</dbReference>
<reference evidence="5" key="1">
    <citation type="submission" date="2017-04" db="EMBL/GenBank/DDBJ databases">
        <authorList>
            <person name="Varghese N."/>
            <person name="Submissions S."/>
        </authorList>
    </citation>
    <scope>NUCLEOTIDE SEQUENCE [LARGE SCALE GENOMIC DNA]</scope>
    <source>
        <strain evidence="5">RKEM611</strain>
    </source>
</reference>
<feature type="domain" description="Response regulatory" evidence="3">
    <location>
        <begin position="4"/>
        <end position="123"/>
    </location>
</feature>
<evidence type="ECO:0000256" key="2">
    <source>
        <dbReference type="PROSITE-ProRule" id="PRU00169"/>
    </source>
</evidence>
<dbReference type="Gene3D" id="3.40.50.2300">
    <property type="match status" value="1"/>
</dbReference>
<dbReference type="OrthoDB" id="5297299at2"/>
<accession>A0A1Y6BDD7</accession>
<dbReference type="PANTHER" id="PTHR44591">
    <property type="entry name" value="STRESS RESPONSE REGULATOR PROTEIN 1"/>
    <property type="match status" value="1"/>
</dbReference>
<protein>
    <submittedName>
        <fullName evidence="4">Response regulator receiver domain-containing protein</fullName>
    </submittedName>
</protein>
<dbReference type="STRING" id="1513793.SAMN06296036_10475"/>
<dbReference type="AlphaFoldDB" id="A0A1Y6BDD7"/>
<dbReference type="Pfam" id="PF00072">
    <property type="entry name" value="Response_reg"/>
    <property type="match status" value="1"/>
</dbReference>
<dbReference type="Proteomes" id="UP000192907">
    <property type="component" value="Unassembled WGS sequence"/>
</dbReference>
<dbReference type="InterPro" id="IPR050595">
    <property type="entry name" value="Bact_response_regulator"/>
</dbReference>
<dbReference type="InterPro" id="IPR001789">
    <property type="entry name" value="Sig_transdc_resp-reg_receiver"/>
</dbReference>
<dbReference type="SMART" id="SM00448">
    <property type="entry name" value="REC"/>
    <property type="match status" value="1"/>
</dbReference>
<dbReference type="SUPFAM" id="SSF52172">
    <property type="entry name" value="CheY-like"/>
    <property type="match status" value="1"/>
</dbReference>
<evidence type="ECO:0000313" key="5">
    <source>
        <dbReference type="Proteomes" id="UP000192907"/>
    </source>
</evidence>